<dbReference type="Proteomes" id="UP001165586">
    <property type="component" value="Unassembled WGS sequence"/>
</dbReference>
<sequence length="178" mass="18818">MDIHPAALDGRSRADIFSAVENARLTTHIGNAPTQIFIVGPDTTGVDLEMTAVVRHEDVFVLHAAPARPATRALLAEVVPPDPQTPAGTLPDYGTAADDYELTSAVIDRLSGEAEAGYDVDYLLTRTRPGRPAPMTVGAVVRVGLSQTDLTDAAAQAEAEGVTVEQFVADAVEMLLER</sequence>
<accession>A0ABT2H6J2</accession>
<name>A0ABT2H6J2_9MICO</name>
<comment type="caution">
    <text evidence="1">The sequence shown here is derived from an EMBL/GenBank/DDBJ whole genome shotgun (WGS) entry which is preliminary data.</text>
</comment>
<protein>
    <recommendedName>
        <fullName evidence="3">DUF111 family protein</fullName>
    </recommendedName>
</protein>
<evidence type="ECO:0000313" key="2">
    <source>
        <dbReference type="Proteomes" id="UP001165586"/>
    </source>
</evidence>
<dbReference type="RefSeq" id="WP_259540504.1">
    <property type="nucleotide sequence ID" value="NZ_JANLCJ010000007.1"/>
</dbReference>
<keyword evidence="2" id="KW-1185">Reference proteome</keyword>
<evidence type="ECO:0000313" key="1">
    <source>
        <dbReference type="EMBL" id="MCS5735560.1"/>
    </source>
</evidence>
<dbReference type="EMBL" id="JANLCJ010000007">
    <property type="protein sequence ID" value="MCS5735560.1"/>
    <property type="molecule type" value="Genomic_DNA"/>
</dbReference>
<gene>
    <name evidence="1" type="ORF">N1032_17590</name>
</gene>
<evidence type="ECO:0008006" key="3">
    <source>
        <dbReference type="Google" id="ProtNLM"/>
    </source>
</evidence>
<proteinExistence type="predicted"/>
<reference evidence="1" key="1">
    <citation type="submission" date="2022-08" db="EMBL/GenBank/DDBJ databases">
        <authorList>
            <person name="Deng Y."/>
            <person name="Han X.-F."/>
            <person name="Zhang Y.-Q."/>
        </authorList>
    </citation>
    <scope>NUCLEOTIDE SEQUENCE</scope>
    <source>
        <strain evidence="1">CPCC 203386</strain>
    </source>
</reference>
<organism evidence="1 2">
    <name type="scientific">Herbiconiux daphne</name>
    <dbReference type="NCBI Taxonomy" id="2970914"/>
    <lineage>
        <taxon>Bacteria</taxon>
        <taxon>Bacillati</taxon>
        <taxon>Actinomycetota</taxon>
        <taxon>Actinomycetes</taxon>
        <taxon>Micrococcales</taxon>
        <taxon>Microbacteriaceae</taxon>
        <taxon>Herbiconiux</taxon>
    </lineage>
</organism>